<feature type="domain" description="HAMP" evidence="11">
    <location>
        <begin position="75"/>
        <end position="128"/>
    </location>
</feature>
<dbReference type="GO" id="GO:0016020">
    <property type="term" value="C:membrane"/>
    <property type="evidence" value="ECO:0007669"/>
    <property type="project" value="UniProtKB-SubCell"/>
</dbReference>
<evidence type="ECO:0000256" key="5">
    <source>
        <dbReference type="ARBA" id="ARBA00023224"/>
    </source>
</evidence>
<feature type="domain" description="Methyl-accepting transducer" evidence="10">
    <location>
        <begin position="133"/>
        <end position="369"/>
    </location>
</feature>
<dbReference type="Gene3D" id="1.10.287.950">
    <property type="entry name" value="Methyl-accepting chemotaxis protein"/>
    <property type="match status" value="1"/>
</dbReference>
<dbReference type="Proteomes" id="UP000013165">
    <property type="component" value="Unassembled WGS sequence"/>
</dbReference>
<dbReference type="GO" id="GO:0007165">
    <property type="term" value="P:signal transduction"/>
    <property type="evidence" value="ECO:0007669"/>
    <property type="project" value="UniProtKB-KW"/>
</dbReference>
<feature type="transmembrane region" description="Helical" evidence="9">
    <location>
        <begin position="12"/>
        <end position="33"/>
    </location>
</feature>
<keyword evidence="2 9" id="KW-0812">Transmembrane</keyword>
<dbReference type="CDD" id="cd06225">
    <property type="entry name" value="HAMP"/>
    <property type="match status" value="1"/>
</dbReference>
<gene>
    <name evidence="12" type="ORF">J057_07376</name>
</gene>
<dbReference type="AlphaFoldDB" id="N6WVV1"/>
<evidence type="ECO:0000259" key="11">
    <source>
        <dbReference type="PROSITE" id="PS50885"/>
    </source>
</evidence>
<keyword evidence="5 7" id="KW-0807">Transducer</keyword>
<evidence type="ECO:0000313" key="12">
    <source>
        <dbReference type="EMBL" id="ENO15152.1"/>
    </source>
</evidence>
<evidence type="ECO:0000313" key="13">
    <source>
        <dbReference type="Proteomes" id="UP000013165"/>
    </source>
</evidence>
<dbReference type="EMBL" id="APLQ01000011">
    <property type="protein sequence ID" value="ENO15152.1"/>
    <property type="molecule type" value="Genomic_DNA"/>
</dbReference>
<protein>
    <submittedName>
        <fullName evidence="12">Methyl-accepting chemotaxis protein</fullName>
    </submittedName>
</protein>
<evidence type="ECO:0000256" key="4">
    <source>
        <dbReference type="ARBA" id="ARBA00023136"/>
    </source>
</evidence>
<reference evidence="12 13" key="1">
    <citation type="journal article" date="2013" name="Genome Announc.">
        <title>Genome Sequence of the Polycyclic Aromatic Hydrocarbon-Degrading Bacterium Strain Marinobacter nanhaiticus D15-8WT.</title>
        <authorList>
            <person name="Cui Z."/>
            <person name="Gao W."/>
            <person name="Li Q."/>
            <person name="Xu G."/>
            <person name="Zheng L."/>
        </authorList>
    </citation>
    <scope>NUCLEOTIDE SEQUENCE [LARGE SCALE GENOMIC DNA]</scope>
    <source>
        <strain evidence="12 13">D15-8W</strain>
    </source>
</reference>
<keyword evidence="4 9" id="KW-0472">Membrane</keyword>
<dbReference type="PATRIC" id="fig|626887.3.peg.1463"/>
<organism evidence="12 13">
    <name type="scientific">Marinobacter nanhaiticus D15-8W</name>
    <dbReference type="NCBI Taxonomy" id="626887"/>
    <lineage>
        <taxon>Bacteria</taxon>
        <taxon>Pseudomonadati</taxon>
        <taxon>Pseudomonadota</taxon>
        <taxon>Gammaproteobacteria</taxon>
        <taxon>Pseudomonadales</taxon>
        <taxon>Marinobacteraceae</taxon>
        <taxon>Marinobacter</taxon>
    </lineage>
</organism>
<proteinExistence type="inferred from homology"/>
<comment type="similarity">
    <text evidence="6">Belongs to the methyl-accepting chemotaxis (MCP) protein family.</text>
</comment>
<dbReference type="Pfam" id="PF00672">
    <property type="entry name" value="HAMP"/>
    <property type="match status" value="1"/>
</dbReference>
<dbReference type="SUPFAM" id="SSF58104">
    <property type="entry name" value="Methyl-accepting chemotaxis protein (MCP) signaling domain"/>
    <property type="match status" value="1"/>
</dbReference>
<dbReference type="RefSeq" id="WP_004579448.1">
    <property type="nucleotide sequence ID" value="NZ_AP028878.1"/>
</dbReference>
<name>N6WVV1_9GAMM</name>
<dbReference type="HOGENOM" id="CLU_000445_107_18_6"/>
<evidence type="ECO:0000256" key="8">
    <source>
        <dbReference type="SAM" id="Coils"/>
    </source>
</evidence>
<dbReference type="OrthoDB" id="6354441at2"/>
<accession>N6WVV1</accession>
<feature type="coiled-coil region" evidence="8">
    <location>
        <begin position="127"/>
        <end position="154"/>
    </location>
</feature>
<dbReference type="PANTHER" id="PTHR32089:SF119">
    <property type="entry name" value="METHYL-ACCEPTING CHEMOTAXIS PROTEIN CTPL"/>
    <property type="match status" value="1"/>
</dbReference>
<evidence type="ECO:0000256" key="2">
    <source>
        <dbReference type="ARBA" id="ARBA00022692"/>
    </source>
</evidence>
<dbReference type="STRING" id="626887.J057_07376"/>
<evidence type="ECO:0000256" key="1">
    <source>
        <dbReference type="ARBA" id="ARBA00004141"/>
    </source>
</evidence>
<dbReference type="eggNOG" id="COG0840">
    <property type="taxonomic scope" value="Bacteria"/>
</dbReference>
<evidence type="ECO:0000256" key="3">
    <source>
        <dbReference type="ARBA" id="ARBA00022989"/>
    </source>
</evidence>
<dbReference type="SMART" id="SM00304">
    <property type="entry name" value="HAMP"/>
    <property type="match status" value="1"/>
</dbReference>
<dbReference type="PROSITE" id="PS50111">
    <property type="entry name" value="CHEMOTAXIS_TRANSDUC_2"/>
    <property type="match status" value="1"/>
</dbReference>
<dbReference type="GO" id="GO:0006935">
    <property type="term" value="P:chemotaxis"/>
    <property type="evidence" value="ECO:0007669"/>
    <property type="project" value="UniProtKB-ARBA"/>
</dbReference>
<evidence type="ECO:0000256" key="9">
    <source>
        <dbReference type="SAM" id="Phobius"/>
    </source>
</evidence>
<comment type="caution">
    <text evidence="12">The sequence shown here is derived from an EMBL/GenBank/DDBJ whole genome shotgun (WGS) entry which is preliminary data.</text>
</comment>
<sequence length="408" mass="43774">MVALLKNAKLKYKFWLLNIVVFAVLVLLVLFAMDRIAAATDQTFGAVFGDHAPAFAGVVAILMLLEMACSQLLITFIERHVYRLKNTMVEVQTTGNLSLRARVDSTDEIGEMGEAFNAMQSRTGDVVRSMKEAIKRLESEVASLAAASERSRDELKRQQTGTDRSADAVQAMLDGFRGIAGQADAAKELSHEAREAAVNGSERVAKSSRSIQRLAEIIQQSAGSVEALAENSREIGSAVTEIQGIAEQTNLLALNAAIEAARAGDQGRGFAVVADEVRKLAQRVQDSTEQIQGTIDRLLGTMGAAVQQMNSSSVDASRCVEEADAGATALQEISAMVARIDETNQDIADVSAEQTASTDDVQQNLQSIRETTQAMVGQLVDSADMGQRLRRLIIELEAAASKVSVEGT</sequence>
<evidence type="ECO:0000256" key="7">
    <source>
        <dbReference type="PROSITE-ProRule" id="PRU00284"/>
    </source>
</evidence>
<evidence type="ECO:0000259" key="10">
    <source>
        <dbReference type="PROSITE" id="PS50111"/>
    </source>
</evidence>
<dbReference type="InterPro" id="IPR003660">
    <property type="entry name" value="HAMP_dom"/>
</dbReference>
<dbReference type="PROSITE" id="PS50885">
    <property type="entry name" value="HAMP"/>
    <property type="match status" value="1"/>
</dbReference>
<keyword evidence="13" id="KW-1185">Reference proteome</keyword>
<dbReference type="FunFam" id="1.10.287.950:FF:000001">
    <property type="entry name" value="Methyl-accepting chemotaxis sensory transducer"/>
    <property type="match status" value="1"/>
</dbReference>
<dbReference type="InterPro" id="IPR004089">
    <property type="entry name" value="MCPsignal_dom"/>
</dbReference>
<dbReference type="SMART" id="SM00283">
    <property type="entry name" value="MA"/>
    <property type="match status" value="1"/>
</dbReference>
<dbReference type="Pfam" id="PF00015">
    <property type="entry name" value="MCPsignal"/>
    <property type="match status" value="1"/>
</dbReference>
<dbReference type="PANTHER" id="PTHR32089">
    <property type="entry name" value="METHYL-ACCEPTING CHEMOTAXIS PROTEIN MCPB"/>
    <property type="match status" value="1"/>
</dbReference>
<keyword evidence="3 9" id="KW-1133">Transmembrane helix</keyword>
<evidence type="ECO:0000256" key="6">
    <source>
        <dbReference type="ARBA" id="ARBA00029447"/>
    </source>
</evidence>
<feature type="transmembrane region" description="Helical" evidence="9">
    <location>
        <begin position="53"/>
        <end position="77"/>
    </location>
</feature>
<keyword evidence="8" id="KW-0175">Coiled coil</keyword>
<comment type="subcellular location">
    <subcellularLocation>
        <location evidence="1">Membrane</location>
        <topology evidence="1">Multi-pass membrane protein</topology>
    </subcellularLocation>
</comment>